<feature type="region of interest" description="Disordered" evidence="1">
    <location>
        <begin position="312"/>
        <end position="352"/>
    </location>
</feature>
<feature type="compositionally biased region" description="Acidic residues" evidence="1">
    <location>
        <begin position="332"/>
        <end position="344"/>
    </location>
</feature>
<dbReference type="PANTHER" id="PTHR28265:SF1">
    <property type="entry name" value="MAINTENANCE OF TELOMERE CAPPING PROTEIN 1"/>
    <property type="match status" value="1"/>
</dbReference>
<accession>A0AAX4K120</accession>
<feature type="region of interest" description="Disordered" evidence="1">
    <location>
        <begin position="22"/>
        <end position="86"/>
    </location>
</feature>
<evidence type="ECO:0008006" key="4">
    <source>
        <dbReference type="Google" id="ProtNLM"/>
    </source>
</evidence>
<keyword evidence="3" id="KW-1185">Reference proteome</keyword>
<feature type="compositionally biased region" description="Polar residues" evidence="1">
    <location>
        <begin position="104"/>
        <end position="119"/>
    </location>
</feature>
<dbReference type="AlphaFoldDB" id="A0AAX4K120"/>
<dbReference type="GeneID" id="91096942"/>
<feature type="compositionally biased region" description="Polar residues" evidence="1">
    <location>
        <begin position="50"/>
        <end position="70"/>
    </location>
</feature>
<feature type="compositionally biased region" description="Low complexity" evidence="1">
    <location>
        <begin position="120"/>
        <end position="159"/>
    </location>
</feature>
<evidence type="ECO:0000313" key="3">
    <source>
        <dbReference type="Proteomes" id="UP001355207"/>
    </source>
</evidence>
<dbReference type="InterPro" id="IPR018814">
    <property type="entry name" value="DUF5427"/>
</dbReference>
<dbReference type="PANTHER" id="PTHR28265">
    <property type="entry name" value="MAINTENANCE OF TELOMERE CAPPING PROTEIN 1"/>
    <property type="match status" value="1"/>
</dbReference>
<gene>
    <name evidence="2" type="ORF">L201_006273</name>
</gene>
<feature type="compositionally biased region" description="Low complexity" evidence="1">
    <location>
        <begin position="313"/>
        <end position="324"/>
    </location>
</feature>
<dbReference type="Pfam" id="PF10310">
    <property type="entry name" value="DUF5427"/>
    <property type="match status" value="1"/>
</dbReference>
<sequence>MPPKGKKTKAEEALDFLSNLDNLEDAPSDEPNSVNNTATASAALNPAVGNTASEATPRGSTDSSRKSLSASREIVNPTSKDDGGKYDEEAQKALDFLQAQINQKRAPLSSTTSITNKPLSSSTPRSTTPITQPTITEPTPSNIPTTVSTQPVTSSPNSGGWGVSSFWSSATSALQQASKVADEQYKKVKQEGVQGVTHQLENLGVKGVNLNNVQNVVGNVDLNKLRKGAEERLGGIVKGVDLEKLRQDLVNTTTSTLTSILDTVAPPITEHETLELWLSHPMTGYGGVEGVIYRAWIKILEQTESGELIIVWSPSSTNSPSSASKKQVKGGEEEEEETEEQDQEGEGRNINPIEGWEKAWEISKNEIDQIQSRENENPKGRKQTPNPQVPVTTVPIFLHLQPLLAPLPYPEPPIHNTSSSSVPSEPLKHLYFILTLKDPQHSLTFTTISQPSPSDWMDVEYEKSEWVEERLVEILRTSVEVIAQDYVATRMGLKPSAPTSAAVTALVEQANQENDKSKSVSESSASIEKKSD</sequence>
<proteinExistence type="predicted"/>
<dbReference type="EMBL" id="CP144105">
    <property type="protein sequence ID" value="WWC91330.1"/>
    <property type="molecule type" value="Genomic_DNA"/>
</dbReference>
<feature type="region of interest" description="Disordered" evidence="1">
    <location>
        <begin position="508"/>
        <end position="532"/>
    </location>
</feature>
<feature type="region of interest" description="Disordered" evidence="1">
    <location>
        <begin position="104"/>
        <end position="159"/>
    </location>
</feature>
<name>A0AAX4K120_9TREE</name>
<evidence type="ECO:0000256" key="1">
    <source>
        <dbReference type="SAM" id="MobiDB-lite"/>
    </source>
</evidence>
<evidence type="ECO:0000313" key="2">
    <source>
        <dbReference type="EMBL" id="WWC91330.1"/>
    </source>
</evidence>
<organism evidence="2 3">
    <name type="scientific">Kwoniella dendrophila CBS 6074</name>
    <dbReference type="NCBI Taxonomy" id="1295534"/>
    <lineage>
        <taxon>Eukaryota</taxon>
        <taxon>Fungi</taxon>
        <taxon>Dikarya</taxon>
        <taxon>Basidiomycota</taxon>
        <taxon>Agaricomycotina</taxon>
        <taxon>Tremellomycetes</taxon>
        <taxon>Tremellales</taxon>
        <taxon>Cryptococcaceae</taxon>
        <taxon>Kwoniella</taxon>
    </lineage>
</organism>
<protein>
    <recommendedName>
        <fullName evidence="4">Maintenance of telomere capping protein 1</fullName>
    </recommendedName>
</protein>
<dbReference type="Proteomes" id="UP001355207">
    <property type="component" value="Chromosome 8"/>
</dbReference>
<reference evidence="2 3" key="1">
    <citation type="submission" date="2024-01" db="EMBL/GenBank/DDBJ databases">
        <title>Comparative genomics of Cryptococcus and Kwoniella reveals pathogenesis evolution and contrasting modes of karyotype evolution via chromosome fusion or intercentromeric recombination.</title>
        <authorList>
            <person name="Coelho M.A."/>
            <person name="David-Palma M."/>
            <person name="Shea T."/>
            <person name="Bowers K."/>
            <person name="McGinley-Smith S."/>
            <person name="Mohammad A.W."/>
            <person name="Gnirke A."/>
            <person name="Yurkov A.M."/>
            <person name="Nowrousian M."/>
            <person name="Sun S."/>
            <person name="Cuomo C.A."/>
            <person name="Heitman J."/>
        </authorList>
    </citation>
    <scope>NUCLEOTIDE SEQUENCE [LARGE SCALE GENOMIC DNA]</scope>
    <source>
        <strain evidence="2 3">CBS 6074</strain>
    </source>
</reference>
<feature type="compositionally biased region" description="Low complexity" evidence="1">
    <location>
        <begin position="31"/>
        <end position="48"/>
    </location>
</feature>
<dbReference type="RefSeq" id="XP_066078092.1">
    <property type="nucleotide sequence ID" value="XM_066221995.1"/>
</dbReference>